<dbReference type="EMBL" id="UZAU01000361">
    <property type="status" value="NOT_ANNOTATED_CDS"/>
    <property type="molecule type" value="Genomic_DNA"/>
</dbReference>
<evidence type="ECO:0000256" key="1">
    <source>
        <dbReference type="SAM" id="MobiDB-lite"/>
    </source>
</evidence>
<dbReference type="EnsemblPlants" id="evm.model.04.489">
    <property type="protein sequence ID" value="cds.evm.model.04.489"/>
    <property type="gene ID" value="evm.TU.04.489"/>
</dbReference>
<evidence type="ECO:0000313" key="3">
    <source>
        <dbReference type="Proteomes" id="UP000596661"/>
    </source>
</evidence>
<dbReference type="InterPro" id="IPR038947">
    <property type="entry name" value="At3g27210-like"/>
</dbReference>
<reference evidence="2" key="1">
    <citation type="submission" date="2018-11" db="EMBL/GenBank/DDBJ databases">
        <authorList>
            <person name="Grassa J C."/>
        </authorList>
    </citation>
    <scope>NUCLEOTIDE SEQUENCE [LARGE SCALE GENOMIC DNA]</scope>
</reference>
<dbReference type="AlphaFoldDB" id="A0A803PHM3"/>
<reference evidence="2" key="2">
    <citation type="submission" date="2021-03" db="UniProtKB">
        <authorList>
            <consortium name="EnsemblPlants"/>
        </authorList>
    </citation>
    <scope>IDENTIFICATION</scope>
</reference>
<keyword evidence="3" id="KW-1185">Reference proteome</keyword>
<name>A0A803PHM3_CANSA</name>
<dbReference type="OrthoDB" id="1925325at2759"/>
<organism evidence="2 3">
    <name type="scientific">Cannabis sativa</name>
    <name type="common">Hemp</name>
    <name type="synonym">Marijuana</name>
    <dbReference type="NCBI Taxonomy" id="3483"/>
    <lineage>
        <taxon>Eukaryota</taxon>
        <taxon>Viridiplantae</taxon>
        <taxon>Streptophyta</taxon>
        <taxon>Embryophyta</taxon>
        <taxon>Tracheophyta</taxon>
        <taxon>Spermatophyta</taxon>
        <taxon>Magnoliopsida</taxon>
        <taxon>eudicotyledons</taxon>
        <taxon>Gunneridae</taxon>
        <taxon>Pentapetalae</taxon>
        <taxon>rosids</taxon>
        <taxon>fabids</taxon>
        <taxon>Rosales</taxon>
        <taxon>Cannabaceae</taxon>
        <taxon>Cannabis</taxon>
    </lineage>
</organism>
<evidence type="ECO:0000313" key="2">
    <source>
        <dbReference type="EnsemblPlants" id="cds.evm.model.04.489"/>
    </source>
</evidence>
<dbReference type="Proteomes" id="UP000596661">
    <property type="component" value="Chromosome 4"/>
</dbReference>
<dbReference type="PANTHER" id="PTHR34280">
    <property type="entry name" value="OS01G0920100 PROTEIN"/>
    <property type="match status" value="1"/>
</dbReference>
<feature type="compositionally biased region" description="Low complexity" evidence="1">
    <location>
        <begin position="136"/>
        <end position="159"/>
    </location>
</feature>
<dbReference type="PANTHER" id="PTHR34280:SF15">
    <property type="entry name" value="TRANSCRIPTION FACTOR"/>
    <property type="match status" value="1"/>
</dbReference>
<protein>
    <submittedName>
        <fullName evidence="2">Uncharacterized protein</fullName>
    </submittedName>
</protein>
<dbReference type="Gramene" id="evm.model.04.489">
    <property type="protein sequence ID" value="cds.evm.model.04.489"/>
    <property type="gene ID" value="evm.TU.04.489"/>
</dbReference>
<feature type="compositionally biased region" description="Polar residues" evidence="1">
    <location>
        <begin position="179"/>
        <end position="193"/>
    </location>
</feature>
<proteinExistence type="predicted"/>
<dbReference type="OMA" id="NDEAGHQ"/>
<sequence length="193" mass="21614">MGNCVPVLRIQDSSKSKCLNHPIIQTSVSIESQHQKPEEDLSVKPQIASFPKQSSTEEMYFDSQAWLDSDCEDYFSVNGDITPTTSDTPQLDKSFHKDEAKINSIPRTSQNKLLFELFRESFNSNDGSHDYETKPSNSSNKSSSRLSVVNTTSSTVNHNNPKRRKTPQPVRCCIPNLVRSVSSNESKKTLSPS</sequence>
<feature type="region of interest" description="Disordered" evidence="1">
    <location>
        <begin position="125"/>
        <end position="193"/>
    </location>
</feature>
<accession>A0A803PHM3</accession>